<organism evidence="2 3">
    <name type="scientific">Providencia stuartii</name>
    <dbReference type="NCBI Taxonomy" id="588"/>
    <lineage>
        <taxon>Bacteria</taxon>
        <taxon>Pseudomonadati</taxon>
        <taxon>Pseudomonadota</taxon>
        <taxon>Gammaproteobacteria</taxon>
        <taxon>Enterobacterales</taxon>
        <taxon>Morganellaceae</taxon>
        <taxon>Providencia</taxon>
    </lineage>
</organism>
<comment type="caution">
    <text evidence="2">The sequence shown here is derived from an EMBL/GenBank/DDBJ whole genome shotgun (WGS) entry which is preliminary data.</text>
</comment>
<proteinExistence type="predicted"/>
<dbReference type="RefSeq" id="WP_227698336.1">
    <property type="nucleotide sequence ID" value="NZ_CP008920.1"/>
</dbReference>
<dbReference type="Proteomes" id="UP001163056">
    <property type="component" value="Unassembled WGS sequence"/>
</dbReference>
<evidence type="ECO:0000259" key="1">
    <source>
        <dbReference type="Pfam" id="PF08349"/>
    </source>
</evidence>
<dbReference type="PANTHER" id="PTHR30087">
    <property type="entry name" value="INNER MEMBRANE PROTEIN"/>
    <property type="match status" value="1"/>
</dbReference>
<evidence type="ECO:0000313" key="2">
    <source>
        <dbReference type="EMBL" id="MDE8767971.1"/>
    </source>
</evidence>
<protein>
    <submittedName>
        <fullName evidence="2">YbgA family protein</fullName>
    </submittedName>
</protein>
<gene>
    <name evidence="2" type="ORF">PZS58_00165</name>
</gene>
<dbReference type="AlphaFoldDB" id="A0AAJ1JCA8"/>
<dbReference type="EMBL" id="JAREJI010000001">
    <property type="protein sequence ID" value="MDE8767971.1"/>
    <property type="molecule type" value="Genomic_DNA"/>
</dbReference>
<dbReference type="InterPro" id="IPR013560">
    <property type="entry name" value="DUF1722"/>
</dbReference>
<dbReference type="PANTHER" id="PTHR30087:SF1">
    <property type="entry name" value="HYPOTHETICAL CYTOSOLIC PROTEIN"/>
    <property type="match status" value="1"/>
</dbReference>
<dbReference type="Pfam" id="PF08349">
    <property type="entry name" value="DUF1722"/>
    <property type="match status" value="1"/>
</dbReference>
<sequence length="240" mass="27769">MESIMFNVVLFGDVEFPAEDITSLTESHIKLIPITALTEIKFAYQGVICDEGARQQLLEQLPENTPLLTTQEWSCPEHLDRFLIQLYTGYRLTQLAKNLTHHQIICFHSRHKYLLMAYSPKGYKATGKFVAGIQKNSELTEVYTQYRHQLLDILATTPARKLQVNALQHIQGYFKYKATRDEKVRLGWLINDYQAGYLSINNPLSMILQLLTQYPDSYISEQLYLSPYPGCEKIRALLQF</sequence>
<feature type="domain" description="DUF1722" evidence="1">
    <location>
        <begin position="112"/>
        <end position="229"/>
    </location>
</feature>
<evidence type="ECO:0000313" key="3">
    <source>
        <dbReference type="Proteomes" id="UP001163056"/>
    </source>
</evidence>
<reference evidence="2 3" key="1">
    <citation type="submission" date="2023-03" db="EMBL/GenBank/DDBJ databases">
        <title>WGS of NDM-producing Providencia thailandensis from Ukrainian patients.</title>
        <authorList>
            <person name="Zabicka D."/>
            <person name="Izdebski R."/>
            <person name="Urbanowicz P."/>
            <person name="Biedrzycka M."/>
            <person name="Guzek A."/>
            <person name="Gniadkowski M."/>
        </authorList>
    </citation>
    <scope>NUCLEOTIDE SEQUENCE [LARGE SCALE GENOMIC DNA]</scope>
    <source>
        <strain evidence="2 3">8015-22</strain>
    </source>
</reference>
<name>A0AAJ1JCA8_PROST</name>
<accession>A0AAJ1JCA8</accession>